<accession>A0A0A9H6M4</accession>
<keyword evidence="1" id="KW-1133">Transmembrane helix</keyword>
<dbReference type="AlphaFoldDB" id="A0A0A9H6M4"/>
<sequence length="51" mass="6015">MDMLSLVPTMVLILSLDIQNTVSIYLACRVPIYFLHLYLPIHRRQMKCHIT</sequence>
<organism evidence="2">
    <name type="scientific">Arundo donax</name>
    <name type="common">Giant reed</name>
    <name type="synonym">Donax arundinaceus</name>
    <dbReference type="NCBI Taxonomy" id="35708"/>
    <lineage>
        <taxon>Eukaryota</taxon>
        <taxon>Viridiplantae</taxon>
        <taxon>Streptophyta</taxon>
        <taxon>Embryophyta</taxon>
        <taxon>Tracheophyta</taxon>
        <taxon>Spermatophyta</taxon>
        <taxon>Magnoliopsida</taxon>
        <taxon>Liliopsida</taxon>
        <taxon>Poales</taxon>
        <taxon>Poaceae</taxon>
        <taxon>PACMAD clade</taxon>
        <taxon>Arundinoideae</taxon>
        <taxon>Arundineae</taxon>
        <taxon>Arundo</taxon>
    </lineage>
</organism>
<protein>
    <submittedName>
        <fullName evidence="2">Uncharacterized protein</fullName>
    </submittedName>
</protein>
<name>A0A0A9H6M4_ARUDO</name>
<reference evidence="2" key="2">
    <citation type="journal article" date="2015" name="Data Brief">
        <title>Shoot transcriptome of the giant reed, Arundo donax.</title>
        <authorList>
            <person name="Barrero R.A."/>
            <person name="Guerrero F.D."/>
            <person name="Moolhuijzen P."/>
            <person name="Goolsby J.A."/>
            <person name="Tidwell J."/>
            <person name="Bellgard S.E."/>
            <person name="Bellgard M.I."/>
        </authorList>
    </citation>
    <scope>NUCLEOTIDE SEQUENCE</scope>
    <source>
        <tissue evidence="2">Shoot tissue taken approximately 20 cm above the soil surface</tissue>
    </source>
</reference>
<keyword evidence="1" id="KW-0472">Membrane</keyword>
<evidence type="ECO:0000256" key="1">
    <source>
        <dbReference type="SAM" id="Phobius"/>
    </source>
</evidence>
<keyword evidence="1" id="KW-0812">Transmembrane</keyword>
<dbReference type="EMBL" id="GBRH01169373">
    <property type="protein sequence ID" value="JAE28523.1"/>
    <property type="molecule type" value="Transcribed_RNA"/>
</dbReference>
<reference evidence="2" key="1">
    <citation type="submission" date="2014-09" db="EMBL/GenBank/DDBJ databases">
        <authorList>
            <person name="Magalhaes I.L.F."/>
            <person name="Oliveira U."/>
            <person name="Santos F.R."/>
            <person name="Vidigal T.H.D.A."/>
            <person name="Brescovit A.D."/>
            <person name="Santos A.J."/>
        </authorList>
    </citation>
    <scope>NUCLEOTIDE SEQUENCE</scope>
    <source>
        <tissue evidence="2">Shoot tissue taken approximately 20 cm above the soil surface</tissue>
    </source>
</reference>
<evidence type="ECO:0000313" key="2">
    <source>
        <dbReference type="EMBL" id="JAE28523.1"/>
    </source>
</evidence>
<feature type="transmembrane region" description="Helical" evidence="1">
    <location>
        <begin position="20"/>
        <end position="39"/>
    </location>
</feature>
<proteinExistence type="predicted"/>